<evidence type="ECO:0000313" key="3">
    <source>
        <dbReference type="Proteomes" id="UP001596496"/>
    </source>
</evidence>
<sequence>MLAEWRRQDREIVAGRQVGNAGDHPNSACSSSFGRYRLFAGCYGNPCNAQGALGDTKGSLSLVYSLGAIMTFIPQPGCRTNITQPSTLPGDPTVVRWTNDDGTYRQLTYDGGGRLVRVQEGGVSEGSGSTIDQYTLRNIDPVTCGTISTGSGSWIRTAVPGGVDSLERREITTDRSGLVTTSQYSQKEKTDSDGRYHIIGDKTVTTIDDVGKVVTDRYEDDRAMLSGGLIEGESLLEVREHFVNGKMTDRSASFTDKPDNPGQGNQSTTAVEYHSDGGATIQTISREPGRQPDVKTTRVDKDGNPLESPLPDDDDRPRPAQPNPLALGDDDQIEPSAEFEDRANSFTAPEEVVKQSTAPGSGWPTSARAGRQALSHEEIVARAFEGLYPDR</sequence>
<evidence type="ECO:0008006" key="4">
    <source>
        <dbReference type="Google" id="ProtNLM"/>
    </source>
</evidence>
<dbReference type="EMBL" id="JBHTCG010000044">
    <property type="protein sequence ID" value="MFC7387791.1"/>
    <property type="molecule type" value="Genomic_DNA"/>
</dbReference>
<proteinExistence type="predicted"/>
<feature type="region of interest" description="Disordered" evidence="1">
    <location>
        <begin position="249"/>
        <end position="374"/>
    </location>
</feature>
<evidence type="ECO:0000256" key="1">
    <source>
        <dbReference type="SAM" id="MobiDB-lite"/>
    </source>
</evidence>
<feature type="compositionally biased region" description="Basic and acidic residues" evidence="1">
    <location>
        <begin position="287"/>
        <end position="304"/>
    </location>
</feature>
<protein>
    <recommendedName>
        <fullName evidence="4">RHS repeat protein</fullName>
    </recommendedName>
</protein>
<gene>
    <name evidence="2" type="ORF">ACFQSB_36675</name>
</gene>
<name>A0ABW2PE08_9ACTN</name>
<organism evidence="2 3">
    <name type="scientific">Sphaerisporangium rhizosphaerae</name>
    <dbReference type="NCBI Taxonomy" id="2269375"/>
    <lineage>
        <taxon>Bacteria</taxon>
        <taxon>Bacillati</taxon>
        <taxon>Actinomycetota</taxon>
        <taxon>Actinomycetes</taxon>
        <taxon>Streptosporangiales</taxon>
        <taxon>Streptosporangiaceae</taxon>
        <taxon>Sphaerisporangium</taxon>
    </lineage>
</organism>
<dbReference type="Proteomes" id="UP001596496">
    <property type="component" value="Unassembled WGS sequence"/>
</dbReference>
<evidence type="ECO:0000313" key="2">
    <source>
        <dbReference type="EMBL" id="MFC7387791.1"/>
    </source>
</evidence>
<reference evidence="3" key="1">
    <citation type="journal article" date="2019" name="Int. J. Syst. Evol. Microbiol.">
        <title>The Global Catalogue of Microorganisms (GCM) 10K type strain sequencing project: providing services to taxonomists for standard genome sequencing and annotation.</title>
        <authorList>
            <consortium name="The Broad Institute Genomics Platform"/>
            <consortium name="The Broad Institute Genome Sequencing Center for Infectious Disease"/>
            <person name="Wu L."/>
            <person name="Ma J."/>
        </authorList>
    </citation>
    <scope>NUCLEOTIDE SEQUENCE [LARGE SCALE GENOMIC DNA]</scope>
    <source>
        <strain evidence="3">CECT 7649</strain>
    </source>
</reference>
<keyword evidence="3" id="KW-1185">Reference proteome</keyword>
<comment type="caution">
    <text evidence="2">The sequence shown here is derived from an EMBL/GenBank/DDBJ whole genome shotgun (WGS) entry which is preliminary data.</text>
</comment>
<accession>A0ABW2PE08</accession>
<dbReference type="RefSeq" id="WP_380831661.1">
    <property type="nucleotide sequence ID" value="NZ_JBHTCG010000044.1"/>
</dbReference>